<evidence type="ECO:0000313" key="2">
    <source>
        <dbReference type="Proteomes" id="UP000593560"/>
    </source>
</evidence>
<feature type="non-terminal residue" evidence="1">
    <location>
        <position position="1"/>
    </location>
</feature>
<gene>
    <name evidence="1" type="ORF">Gohar_027446</name>
</gene>
<organism evidence="1 2">
    <name type="scientific">Gossypium harknessii</name>
    <dbReference type="NCBI Taxonomy" id="34285"/>
    <lineage>
        <taxon>Eukaryota</taxon>
        <taxon>Viridiplantae</taxon>
        <taxon>Streptophyta</taxon>
        <taxon>Embryophyta</taxon>
        <taxon>Tracheophyta</taxon>
        <taxon>Spermatophyta</taxon>
        <taxon>Magnoliopsida</taxon>
        <taxon>eudicotyledons</taxon>
        <taxon>Gunneridae</taxon>
        <taxon>Pentapetalae</taxon>
        <taxon>rosids</taxon>
        <taxon>malvids</taxon>
        <taxon>Malvales</taxon>
        <taxon>Malvaceae</taxon>
        <taxon>Malvoideae</taxon>
        <taxon>Gossypium</taxon>
    </lineage>
</organism>
<proteinExistence type="predicted"/>
<dbReference type="Proteomes" id="UP000593560">
    <property type="component" value="Unassembled WGS sequence"/>
</dbReference>
<accession>A0A7J9HVB3</accession>
<reference evidence="1 2" key="1">
    <citation type="journal article" date="2019" name="Genome Biol. Evol.">
        <title>Insights into the evolution of the New World diploid cottons (Gossypium, subgenus Houzingenia) based on genome sequencing.</title>
        <authorList>
            <person name="Grover C.E."/>
            <person name="Arick M.A. 2nd"/>
            <person name="Thrash A."/>
            <person name="Conover J.L."/>
            <person name="Sanders W.S."/>
            <person name="Peterson D.G."/>
            <person name="Frelichowski J.E."/>
            <person name="Scheffler J.A."/>
            <person name="Scheffler B.E."/>
            <person name="Wendel J.F."/>
        </authorList>
    </citation>
    <scope>NUCLEOTIDE SEQUENCE [LARGE SCALE GENOMIC DNA]</scope>
    <source>
        <strain evidence="1">0</strain>
        <tissue evidence="1">Leaf</tissue>
    </source>
</reference>
<keyword evidence="2" id="KW-1185">Reference proteome</keyword>
<protein>
    <submittedName>
        <fullName evidence="1">Uncharacterized protein</fullName>
    </submittedName>
</protein>
<dbReference type="EMBL" id="JABFAD010000011">
    <property type="protein sequence ID" value="MBA0813613.1"/>
    <property type="molecule type" value="Genomic_DNA"/>
</dbReference>
<sequence length="95" mass="11004">RVLNRVTNYFGSHGCVACRVLDCVDTTPRSNKYTRSVERKEMFKSSKEMNMVLEAVEKQWANYEVNAKVAEEEENIVLVEWGRIKDFISSIKGKI</sequence>
<dbReference type="AlphaFoldDB" id="A0A7J9HVB3"/>
<comment type="caution">
    <text evidence="1">The sequence shown here is derived from an EMBL/GenBank/DDBJ whole genome shotgun (WGS) entry which is preliminary data.</text>
</comment>
<evidence type="ECO:0000313" key="1">
    <source>
        <dbReference type="EMBL" id="MBA0813613.1"/>
    </source>
</evidence>
<name>A0A7J9HVB3_9ROSI</name>